<evidence type="ECO:0000313" key="3">
    <source>
        <dbReference type="Proteomes" id="UP000553059"/>
    </source>
</evidence>
<feature type="transmembrane region" description="Helical" evidence="1">
    <location>
        <begin position="12"/>
        <end position="35"/>
    </location>
</feature>
<reference evidence="2 3" key="1">
    <citation type="journal article" date="2020" name="Biotechnol. Biofuels">
        <title>New insights from the biogas microbiome by comprehensive genome-resolved metagenomics of nearly 1600 species originating from multiple anaerobic digesters.</title>
        <authorList>
            <person name="Campanaro S."/>
            <person name="Treu L."/>
            <person name="Rodriguez-R L.M."/>
            <person name="Kovalovszki A."/>
            <person name="Ziels R.M."/>
            <person name="Maus I."/>
            <person name="Zhu X."/>
            <person name="Kougias P.G."/>
            <person name="Basile A."/>
            <person name="Luo G."/>
            <person name="Schluter A."/>
            <person name="Konstantinidis K.T."/>
            <person name="Angelidaki I."/>
        </authorList>
    </citation>
    <scope>NUCLEOTIDE SEQUENCE [LARGE SCALE GENOMIC DNA]</scope>
    <source>
        <strain evidence="2">AS05jafATM_4</strain>
    </source>
</reference>
<protein>
    <submittedName>
        <fullName evidence="2">Uncharacterized protein</fullName>
    </submittedName>
</protein>
<sequence>MFVFPAIITPTTLAVSILALAPFGVLVILIAFVVWQVKRLNKIDEKLKDIQEKLKIGG</sequence>
<keyword evidence="1" id="KW-1133">Transmembrane helix</keyword>
<dbReference type="EMBL" id="DUTF01000011">
    <property type="protein sequence ID" value="HHY25225.1"/>
    <property type="molecule type" value="Genomic_DNA"/>
</dbReference>
<evidence type="ECO:0000313" key="2">
    <source>
        <dbReference type="EMBL" id="HHY25225.1"/>
    </source>
</evidence>
<evidence type="ECO:0000256" key="1">
    <source>
        <dbReference type="SAM" id="Phobius"/>
    </source>
</evidence>
<organism evidence="2 3">
    <name type="scientific">Desulfitobacterium dehalogenans</name>
    <dbReference type="NCBI Taxonomy" id="36854"/>
    <lineage>
        <taxon>Bacteria</taxon>
        <taxon>Bacillati</taxon>
        <taxon>Bacillota</taxon>
        <taxon>Clostridia</taxon>
        <taxon>Eubacteriales</taxon>
        <taxon>Desulfitobacteriaceae</taxon>
        <taxon>Desulfitobacterium</taxon>
    </lineage>
</organism>
<keyword evidence="1" id="KW-0812">Transmembrane</keyword>
<accession>A0A7C6Z235</accession>
<dbReference type="AlphaFoldDB" id="A0A7C6Z235"/>
<proteinExistence type="predicted"/>
<keyword evidence="1" id="KW-0472">Membrane</keyword>
<dbReference type="Proteomes" id="UP000553059">
    <property type="component" value="Unassembled WGS sequence"/>
</dbReference>
<gene>
    <name evidence="2" type="ORF">GX523_00470</name>
</gene>
<name>A0A7C6Z235_9FIRM</name>
<comment type="caution">
    <text evidence="2">The sequence shown here is derived from an EMBL/GenBank/DDBJ whole genome shotgun (WGS) entry which is preliminary data.</text>
</comment>